<feature type="compositionally biased region" description="Basic and acidic residues" evidence="7">
    <location>
        <begin position="816"/>
        <end position="829"/>
    </location>
</feature>
<dbReference type="RefSeq" id="XP_017889574.1">
    <property type="nucleotide sequence ID" value="XM_018034085.2"/>
</dbReference>
<feature type="domain" description="Myb-like" evidence="8">
    <location>
        <begin position="640"/>
        <end position="682"/>
    </location>
</feature>
<feature type="compositionally biased region" description="Basic and acidic residues" evidence="7">
    <location>
        <begin position="851"/>
        <end position="869"/>
    </location>
</feature>
<proteinExistence type="inferred from homology"/>
<dbReference type="Gene3D" id="1.10.10.60">
    <property type="entry name" value="Homeodomain-like"/>
    <property type="match status" value="1"/>
</dbReference>
<feature type="compositionally biased region" description="Low complexity" evidence="7">
    <location>
        <begin position="793"/>
        <end position="815"/>
    </location>
</feature>
<dbReference type="KEGG" id="ccal:108630666"/>
<evidence type="ECO:0000256" key="1">
    <source>
        <dbReference type="ARBA" id="ARBA00004123"/>
    </source>
</evidence>
<dbReference type="FunFam" id="1.10.10.60:FF:000014">
    <property type="entry name" value="SWI/SNF complex subunit SMARCC2 isoform C"/>
    <property type="match status" value="1"/>
</dbReference>
<dbReference type="InterPro" id="IPR032450">
    <property type="entry name" value="SMARCC_N"/>
</dbReference>
<evidence type="ECO:0000256" key="3">
    <source>
        <dbReference type="ARBA" id="ARBA00023015"/>
    </source>
</evidence>
<dbReference type="InterPro" id="IPR009057">
    <property type="entry name" value="Homeodomain-like_sf"/>
</dbReference>
<gene>
    <name evidence="13" type="primary">LOC108630666</name>
</gene>
<feature type="compositionally biased region" description="Low complexity" evidence="7">
    <location>
        <begin position="966"/>
        <end position="998"/>
    </location>
</feature>
<dbReference type="GO" id="GO:0016514">
    <property type="term" value="C:SWI/SNF complex"/>
    <property type="evidence" value="ECO:0007669"/>
    <property type="project" value="UniProtKB-ARBA"/>
</dbReference>
<dbReference type="PROSITE" id="PS50090">
    <property type="entry name" value="MYB_LIKE"/>
    <property type="match status" value="1"/>
</dbReference>
<dbReference type="SMART" id="SM00717">
    <property type="entry name" value="SANT"/>
    <property type="match status" value="1"/>
</dbReference>
<dbReference type="Gene3D" id="1.10.10.10">
    <property type="entry name" value="Winged helix-like DNA-binding domain superfamily/Winged helix DNA-binding domain"/>
    <property type="match status" value="1"/>
</dbReference>
<feature type="domain" description="SANT" evidence="10">
    <location>
        <begin position="635"/>
        <end position="686"/>
    </location>
</feature>
<protein>
    <submittedName>
        <fullName evidence="13">SWI/SNF complex subunit SMARCC2</fullName>
    </submittedName>
</protein>
<feature type="compositionally biased region" description="Basic and acidic residues" evidence="7">
    <location>
        <begin position="423"/>
        <end position="441"/>
    </location>
</feature>
<evidence type="ECO:0000313" key="12">
    <source>
        <dbReference type="Proteomes" id="UP000694925"/>
    </source>
</evidence>
<evidence type="ECO:0000259" key="8">
    <source>
        <dbReference type="PROSITE" id="PS50090"/>
    </source>
</evidence>
<dbReference type="Proteomes" id="UP000694925">
    <property type="component" value="Unplaced"/>
</dbReference>
<dbReference type="Pfam" id="PF16498">
    <property type="entry name" value="SWIRM-assoc_3"/>
    <property type="match status" value="1"/>
</dbReference>
<keyword evidence="3" id="KW-0805">Transcription regulation</keyword>
<feature type="region of interest" description="Disordered" evidence="7">
    <location>
        <begin position="567"/>
        <end position="586"/>
    </location>
</feature>
<feature type="domain" description="Chromo" evidence="11">
    <location>
        <begin position="2"/>
        <end position="281"/>
    </location>
</feature>
<evidence type="ECO:0000259" key="10">
    <source>
        <dbReference type="PROSITE" id="PS51293"/>
    </source>
</evidence>
<dbReference type="Pfam" id="PF04433">
    <property type="entry name" value="SWIRM"/>
    <property type="match status" value="1"/>
</dbReference>
<dbReference type="Pfam" id="PF16495">
    <property type="entry name" value="SWIRM-assoc_1"/>
    <property type="match status" value="1"/>
</dbReference>
<accession>A0AAJ7JC42</accession>
<dbReference type="InterPro" id="IPR001005">
    <property type="entry name" value="SANT/Myb"/>
</dbReference>
<sequence length="1018" mass="113250">MLSFQPKKDGGPNAKFFESQEILTQLDGVKQWLLKNCKKYVQTDPPTNKSLATLIVQLLQFQEDNLGKNVSKPPMTRLPMKCFLDFKPGGGLCHILATAYRFKQEQGWRRFDFPVGKSGSRMDRTMEMLMAAERALVQNRCMTIPCIYVRSDVDKSTAGKVKEVVRRHQGTIAENEADATHVIYPSVDPMEEEYARPCMRRERSVLLHWYYFPDSYDSWTTLDLPWDFPEGTLANANSKPVYKVSATWALDLDQYNEWMNEEDYEIDENGQKKIHKYRLSVEDLMAQPSHPPPTAKTKPKRKRSPSPSPKPGKRKSARAPSGIQSTSSSSSLATPKKSRGGGEEEDDLTQGMEDPPAEPRIVEVVAAPTNPPVTGQGNVPTSGTTLTTTGSKKQDNELQPLKSGNMADLDEPMEDKGSSQSTQDREERDTSKERGEGNKGDEPEDNVTEQTHHIVVPSYSAWFDYNSIHTIEKRALSEFFNGKNKSKTPEIYLAYRNFMIDTYRLNPTEYITSTACRRNLAGDVCAIMRVHAFLEQWGLINYQVDAESRPTPMGPPPTSHFHVLSDTPSGLAPVNPNPPKTPQPSAAKTLLDLEKKSATVGPEEKPSVGGMANFGLKIDQYSRKPAVLKNKQAAGATRDWTEQETLLLLEGLELHKDDWNKVCEHVGSRTQDECILHFLRLPIEDPYLEEGGPEGLGPLAYQPIPFSKAGNPVMSTVAFLASVVDPRVAASAAKAAMEEFAAIKDQVPAALLDQHLRNVQASANSDGKFDPAAGLAQSGIAGTGPPEPPDDTPAPTSTGTAPTTSATSPQTTTPIETKKEEPEKPKESSEVDQSQMDISKKEEELKEPEEDAKSTADTENIEAKEKKDKVVRDAQLQSAAAAALAAAAVKAKHLAAVEERKIKSLVALLVETQMKKLEIKLRHFEELETTMEREREGLEYQRQQLITERQQFHLEQLKAAEFRAMQQARQRFAQEQQQQQQNQHTTWQPAAQQQQQQQPPSPQPPAQQPSSNTPPQQA</sequence>
<evidence type="ECO:0000259" key="9">
    <source>
        <dbReference type="PROSITE" id="PS50934"/>
    </source>
</evidence>
<dbReference type="InterPro" id="IPR017884">
    <property type="entry name" value="SANT_dom"/>
</dbReference>
<dbReference type="InterPro" id="IPR032451">
    <property type="entry name" value="SMARCC_C"/>
</dbReference>
<feature type="region of interest" description="Disordered" evidence="7">
    <location>
        <begin position="368"/>
        <end position="450"/>
    </location>
</feature>
<dbReference type="PROSITE" id="PS51293">
    <property type="entry name" value="SANT"/>
    <property type="match status" value="1"/>
</dbReference>
<evidence type="ECO:0000259" key="11">
    <source>
        <dbReference type="PROSITE" id="PS52032"/>
    </source>
</evidence>
<dbReference type="AlphaFoldDB" id="A0AAJ7JC42"/>
<keyword evidence="2" id="KW-0156">Chromatin regulator</keyword>
<keyword evidence="5" id="KW-0539">Nucleus</keyword>
<dbReference type="InterPro" id="IPR036420">
    <property type="entry name" value="BRCT_dom_sf"/>
</dbReference>
<dbReference type="InterPro" id="IPR036388">
    <property type="entry name" value="WH-like_DNA-bd_sf"/>
</dbReference>
<feature type="compositionally biased region" description="Low complexity" evidence="7">
    <location>
        <begin position="381"/>
        <end position="391"/>
    </location>
</feature>
<name>A0AAJ7JC42_9HYME</name>
<dbReference type="CTD" id="41942"/>
<comment type="subcellular location">
    <subcellularLocation>
        <location evidence="1">Nucleus</location>
    </subcellularLocation>
</comment>
<dbReference type="PANTHER" id="PTHR15381">
    <property type="entry name" value="CHONDROITIN SULFATE PROTEOGLYCAN 5 -RELATED"/>
    <property type="match status" value="1"/>
</dbReference>
<feature type="region of interest" description="Disordered" evidence="7">
    <location>
        <begin position="966"/>
        <end position="1018"/>
    </location>
</feature>
<evidence type="ECO:0000256" key="7">
    <source>
        <dbReference type="SAM" id="MobiDB-lite"/>
    </source>
</evidence>
<dbReference type="PROSITE" id="PS50934">
    <property type="entry name" value="SWIRM"/>
    <property type="match status" value="1"/>
</dbReference>
<reference evidence="13" key="1">
    <citation type="submission" date="2025-08" db="UniProtKB">
        <authorList>
            <consortium name="RefSeq"/>
        </authorList>
    </citation>
    <scope>IDENTIFICATION</scope>
    <source>
        <tissue evidence="13">Whole body</tissue>
    </source>
</reference>
<dbReference type="InterPro" id="IPR007526">
    <property type="entry name" value="SWIRM"/>
</dbReference>
<evidence type="ECO:0000313" key="13">
    <source>
        <dbReference type="RefSeq" id="XP_017889574.1"/>
    </source>
</evidence>
<feature type="region of interest" description="Disordered" evidence="7">
    <location>
        <begin position="283"/>
        <end position="355"/>
    </location>
</feature>
<evidence type="ECO:0000256" key="2">
    <source>
        <dbReference type="ARBA" id="ARBA00022853"/>
    </source>
</evidence>
<dbReference type="FunFam" id="1.10.10.10:FF:000020">
    <property type="entry name" value="SWI/SNF complex subunit SMARCC2 isoform c"/>
    <property type="match status" value="1"/>
</dbReference>
<dbReference type="GeneID" id="108630666"/>
<evidence type="ECO:0000256" key="5">
    <source>
        <dbReference type="ARBA" id="ARBA00023242"/>
    </source>
</evidence>
<dbReference type="PROSITE" id="PS52032">
    <property type="entry name" value="MARR_BRCT_CHROMO"/>
    <property type="match status" value="1"/>
</dbReference>
<dbReference type="InterPro" id="IPR032448">
    <property type="entry name" value="SWIRM-assoc"/>
</dbReference>
<dbReference type="SUPFAM" id="SSF52113">
    <property type="entry name" value="BRCT domain"/>
    <property type="match status" value="1"/>
</dbReference>
<dbReference type="SUPFAM" id="SSF46689">
    <property type="entry name" value="Homeodomain-like"/>
    <property type="match status" value="2"/>
</dbReference>
<feature type="compositionally biased region" description="Low complexity" evidence="7">
    <location>
        <begin position="1008"/>
        <end position="1018"/>
    </location>
</feature>
<dbReference type="GO" id="GO:0006355">
    <property type="term" value="P:regulation of DNA-templated transcription"/>
    <property type="evidence" value="ECO:0007669"/>
    <property type="project" value="UniProtKB-ARBA"/>
</dbReference>
<keyword evidence="4" id="KW-0804">Transcription</keyword>
<dbReference type="Pfam" id="PF00249">
    <property type="entry name" value="Myb_DNA-binding"/>
    <property type="match status" value="1"/>
</dbReference>
<keyword evidence="12" id="KW-1185">Reference proteome</keyword>
<organism evidence="12 13">
    <name type="scientific">Ceratina calcarata</name>
    <dbReference type="NCBI Taxonomy" id="156304"/>
    <lineage>
        <taxon>Eukaryota</taxon>
        <taxon>Metazoa</taxon>
        <taxon>Ecdysozoa</taxon>
        <taxon>Arthropoda</taxon>
        <taxon>Hexapoda</taxon>
        <taxon>Insecta</taxon>
        <taxon>Pterygota</taxon>
        <taxon>Neoptera</taxon>
        <taxon>Endopterygota</taxon>
        <taxon>Hymenoptera</taxon>
        <taxon>Apocrita</taxon>
        <taxon>Aculeata</taxon>
        <taxon>Apoidea</taxon>
        <taxon>Anthophila</taxon>
        <taxon>Apidae</taxon>
        <taxon>Ceratina</taxon>
        <taxon>Zadontomerus</taxon>
    </lineage>
</organism>
<comment type="similarity">
    <text evidence="6">Belongs to the SMARCC family.</text>
</comment>
<evidence type="ECO:0000256" key="6">
    <source>
        <dbReference type="ARBA" id="ARBA00049655"/>
    </source>
</evidence>
<dbReference type="GO" id="GO:0006325">
    <property type="term" value="P:chromatin organization"/>
    <property type="evidence" value="ECO:0007669"/>
    <property type="project" value="UniProtKB-KW"/>
</dbReference>
<feature type="domain" description="SWIRM" evidence="9">
    <location>
        <begin position="454"/>
        <end position="551"/>
    </location>
</feature>
<dbReference type="GO" id="GO:0045202">
    <property type="term" value="C:synapse"/>
    <property type="evidence" value="ECO:0007669"/>
    <property type="project" value="TreeGrafter"/>
</dbReference>
<dbReference type="InterPro" id="IPR049898">
    <property type="entry name" value="MARR_BRCT_CHROMO"/>
</dbReference>
<dbReference type="GO" id="GO:0048858">
    <property type="term" value="P:cell projection morphogenesis"/>
    <property type="evidence" value="ECO:0007669"/>
    <property type="project" value="TreeGrafter"/>
</dbReference>
<evidence type="ECO:0000256" key="4">
    <source>
        <dbReference type="ARBA" id="ARBA00023163"/>
    </source>
</evidence>
<feature type="region of interest" description="Disordered" evidence="7">
    <location>
        <begin position="762"/>
        <end position="869"/>
    </location>
</feature>
<dbReference type="PANTHER" id="PTHR15381:SF1">
    <property type="entry name" value="CHONDROITIN SULFATE PROTEOGLYCAN 5"/>
    <property type="match status" value="1"/>
</dbReference>
<dbReference type="Pfam" id="PF16496">
    <property type="entry name" value="SWIRM-assoc_2"/>
    <property type="match status" value="1"/>
</dbReference>